<evidence type="ECO:0000313" key="3">
    <source>
        <dbReference type="Proteomes" id="UP001549320"/>
    </source>
</evidence>
<evidence type="ECO:0000259" key="1">
    <source>
        <dbReference type="SMART" id="SM01008"/>
    </source>
</evidence>
<dbReference type="Gene3D" id="3.30.365.10">
    <property type="entry name" value="Aldehyde oxidase/xanthine dehydrogenase, molybdopterin binding domain"/>
    <property type="match status" value="4"/>
</dbReference>
<dbReference type="InterPro" id="IPR036856">
    <property type="entry name" value="Ald_Oxase/Xan_DH_a/b_sf"/>
</dbReference>
<dbReference type="Pfam" id="PF02738">
    <property type="entry name" value="MoCoBD_1"/>
    <property type="match status" value="1"/>
</dbReference>
<dbReference type="InterPro" id="IPR008274">
    <property type="entry name" value="AldOxase/xan_DH_MoCoBD1"/>
</dbReference>
<dbReference type="RefSeq" id="WP_354442610.1">
    <property type="nucleotide sequence ID" value="NZ_JBEPSH010000003.1"/>
</dbReference>
<comment type="caution">
    <text evidence="2">The sequence shown here is derived from an EMBL/GenBank/DDBJ whole genome shotgun (WGS) entry which is preliminary data.</text>
</comment>
<sequence>MSTVTTPERQVGRAVDRLESRSKVTGAADYTHNVSLPRMLHAKVVRSTQAHARILSIDTTAARAISGVFKVVTAREVIEVIPDPHYGPAFHDQPILAIEKVRHIGEPVAVVLAEDVHVAEMAAGLVNVEYETLPAVFDEVHAAHHTDVLVHDVLRPAGTFPDLKHLAGRKGTNVALDYRLRHGDVDKAFAEAAHVFDHTFRTQQVMHTPMEPMISIAELQDHGIIIHTASQSPSFVRLEIARLLGWPENRVQVKTRLLGGGFGAKLYIKIEALAVALALIARRPVRVALTMEEQFYTITKHATTFRIRSAVDHHGRITGRHCEVYWNGGAYADIGPRVTQKSGFTAGGPYDIANLSIDSYQVYTNLPPAGAFRGFGITQVVWGYECQADLIARHLGMDPLEFRRLNLLENGRPHATGTVMKDAALRMVLDRVAERIDWKQPFERGHGTVRRGRGVGLGFKALVAPTTSVATITLAGDGSCTLLISTVDMGQGSDTAMAIVAADVLGMTAESIRVVHADTDVTPYDMATLGSRSTFSMGNAVKLAAEDLLARLRLLGQEVGMPYETMGMAASLLKKKFGMQAGTVVGTGSFIPSYTSPDADGRSPDITPNWMIGGTGVELEVDTETGHFRILRMENVVDCGTPLNPKVVETQISGAAIMQLGMVHLEKMEFDSEGQLRNASFSEYKIPGILDIPEHFGCDAVESRQASGPYGAKGIGESGCFGVASAVAEAIHDAVGVRITSLPITPEAVFRALAEQAGQPLSLIPTERTQP</sequence>
<accession>A0ABV2Q673</accession>
<organism evidence="2 3">
    <name type="scientific">Ottowia thiooxydans</name>
    <dbReference type="NCBI Taxonomy" id="219182"/>
    <lineage>
        <taxon>Bacteria</taxon>
        <taxon>Pseudomonadati</taxon>
        <taxon>Pseudomonadota</taxon>
        <taxon>Betaproteobacteria</taxon>
        <taxon>Burkholderiales</taxon>
        <taxon>Comamonadaceae</taxon>
        <taxon>Ottowia</taxon>
    </lineage>
</organism>
<dbReference type="InterPro" id="IPR016208">
    <property type="entry name" value="Ald_Oxase/xanthine_DH-like"/>
</dbReference>
<dbReference type="Gene3D" id="3.90.1170.50">
    <property type="entry name" value="Aldehyde oxidase/xanthine dehydrogenase, a/b hammerhead"/>
    <property type="match status" value="1"/>
</dbReference>
<dbReference type="Proteomes" id="UP001549320">
    <property type="component" value="Unassembled WGS sequence"/>
</dbReference>
<gene>
    <name evidence="2" type="ORF">ABIE13_001643</name>
</gene>
<dbReference type="Pfam" id="PF01315">
    <property type="entry name" value="Ald_Xan_dh_C"/>
    <property type="match status" value="1"/>
</dbReference>
<dbReference type="InterPro" id="IPR000674">
    <property type="entry name" value="Ald_Oxase/Xan_DH_a/b"/>
</dbReference>
<reference evidence="2 3" key="1">
    <citation type="submission" date="2024-06" db="EMBL/GenBank/DDBJ databases">
        <title>Sorghum-associated microbial communities from plants grown in Nebraska, USA.</title>
        <authorList>
            <person name="Schachtman D."/>
        </authorList>
    </citation>
    <scope>NUCLEOTIDE SEQUENCE [LARGE SCALE GENOMIC DNA]</scope>
    <source>
        <strain evidence="2 3">2709</strain>
    </source>
</reference>
<evidence type="ECO:0000313" key="2">
    <source>
        <dbReference type="EMBL" id="MET4576534.1"/>
    </source>
</evidence>
<dbReference type="PANTHER" id="PTHR11908">
    <property type="entry name" value="XANTHINE DEHYDROGENASE"/>
    <property type="match status" value="1"/>
</dbReference>
<name>A0ABV2Q673_9BURK</name>
<dbReference type="SMART" id="SM01008">
    <property type="entry name" value="Ald_Xan_dh_C"/>
    <property type="match status" value="1"/>
</dbReference>
<dbReference type="PANTHER" id="PTHR11908:SF157">
    <property type="entry name" value="XANTHINE DEHYDROGENASE SUBUNIT D-RELATED"/>
    <property type="match status" value="1"/>
</dbReference>
<dbReference type="InterPro" id="IPR037165">
    <property type="entry name" value="AldOxase/xan_DH_Mopterin-bd_sf"/>
</dbReference>
<dbReference type="SUPFAM" id="SSF56003">
    <property type="entry name" value="Molybdenum cofactor-binding domain"/>
    <property type="match status" value="1"/>
</dbReference>
<keyword evidence="3" id="KW-1185">Reference proteome</keyword>
<dbReference type="EMBL" id="JBEPSH010000003">
    <property type="protein sequence ID" value="MET4576534.1"/>
    <property type="molecule type" value="Genomic_DNA"/>
</dbReference>
<dbReference type="InterPro" id="IPR046867">
    <property type="entry name" value="AldOxase/xan_DH_MoCoBD2"/>
</dbReference>
<feature type="domain" description="Aldehyde oxidase/xanthine dehydrogenase a/b hammerhead" evidence="1">
    <location>
        <begin position="25"/>
        <end position="134"/>
    </location>
</feature>
<dbReference type="SUPFAM" id="SSF54665">
    <property type="entry name" value="CO dehydrogenase molybdoprotein N-domain-like"/>
    <property type="match status" value="1"/>
</dbReference>
<dbReference type="Pfam" id="PF20256">
    <property type="entry name" value="MoCoBD_2"/>
    <property type="match status" value="1"/>
</dbReference>
<protein>
    <submittedName>
        <fullName evidence="2">CO/xanthine dehydrogenase Mo-binding subunit</fullName>
    </submittedName>
</protein>
<proteinExistence type="predicted"/>